<dbReference type="GO" id="GO:0006351">
    <property type="term" value="P:DNA-templated transcription"/>
    <property type="evidence" value="ECO:0007669"/>
    <property type="project" value="TreeGrafter"/>
</dbReference>
<evidence type="ECO:0000313" key="3">
    <source>
        <dbReference type="EMBL" id="PLR34725.1"/>
    </source>
</evidence>
<dbReference type="PANTHER" id="PTHR30537">
    <property type="entry name" value="HTH-TYPE TRANSCRIPTIONAL REGULATOR"/>
    <property type="match status" value="1"/>
</dbReference>
<evidence type="ECO:0000256" key="1">
    <source>
        <dbReference type="ARBA" id="ARBA00009437"/>
    </source>
</evidence>
<dbReference type="Pfam" id="PF03466">
    <property type="entry name" value="LysR_substrate"/>
    <property type="match status" value="1"/>
</dbReference>
<comment type="similarity">
    <text evidence="1">Belongs to the LysR transcriptional regulatory family.</text>
</comment>
<evidence type="ECO:0000259" key="2">
    <source>
        <dbReference type="Pfam" id="PF03466"/>
    </source>
</evidence>
<reference evidence="3 4" key="1">
    <citation type="submission" date="2017-12" db="EMBL/GenBank/DDBJ databases">
        <title>Characterization of six clinical isolates of Enterochimera gen. nov., a novel genus of the Yersiniaciae family and the three species Enterochimera arupensis sp. nov., Enterochimera coloradensis sp. nov, and Enterochimera californica sp. nov.</title>
        <authorList>
            <person name="Rossi A."/>
            <person name="Fisher M."/>
        </authorList>
    </citation>
    <scope>NUCLEOTIDE SEQUENCE [LARGE SCALE GENOMIC DNA]</scope>
    <source>
        <strain evidence="4">2015-Iso6</strain>
    </source>
</reference>
<dbReference type="GO" id="GO:0003700">
    <property type="term" value="F:DNA-binding transcription factor activity"/>
    <property type="evidence" value="ECO:0007669"/>
    <property type="project" value="TreeGrafter"/>
</dbReference>
<sequence>MLFHSFRFRGLYCELGNLVVDDRERQRQAAVAGVGIAQLTAERVSEYLACGALCRLLQRWEMEFAGYSLCWISGKAMSPAMRAFIQWLRE</sequence>
<dbReference type="Gene3D" id="3.40.190.290">
    <property type="match status" value="1"/>
</dbReference>
<dbReference type="OrthoDB" id="9813056at2"/>
<comment type="caution">
    <text evidence="3">The sequence shown here is derived from an EMBL/GenBank/DDBJ whole genome shotgun (WGS) entry which is preliminary data.</text>
</comment>
<dbReference type="Proteomes" id="UP000234240">
    <property type="component" value="Unassembled WGS sequence"/>
</dbReference>
<gene>
    <name evidence="3" type="ORF">CYR55_15115</name>
</gene>
<dbReference type="GO" id="GO:0043565">
    <property type="term" value="F:sequence-specific DNA binding"/>
    <property type="evidence" value="ECO:0007669"/>
    <property type="project" value="TreeGrafter"/>
</dbReference>
<dbReference type="InterPro" id="IPR005119">
    <property type="entry name" value="LysR_subst-bd"/>
</dbReference>
<organism evidence="3 4">
    <name type="scientific">Chimaeribacter californicus</name>
    <dbReference type="NCBI Taxonomy" id="2060067"/>
    <lineage>
        <taxon>Bacteria</taxon>
        <taxon>Pseudomonadati</taxon>
        <taxon>Pseudomonadota</taxon>
        <taxon>Gammaproteobacteria</taxon>
        <taxon>Enterobacterales</taxon>
        <taxon>Yersiniaceae</taxon>
        <taxon>Chimaeribacter</taxon>
    </lineage>
</organism>
<name>A0A2N5E2B6_9GAMM</name>
<evidence type="ECO:0000313" key="4">
    <source>
        <dbReference type="Proteomes" id="UP000234240"/>
    </source>
</evidence>
<dbReference type="SUPFAM" id="SSF53850">
    <property type="entry name" value="Periplasmic binding protein-like II"/>
    <property type="match status" value="1"/>
</dbReference>
<proteinExistence type="inferred from homology"/>
<dbReference type="EMBL" id="PJZF01000013">
    <property type="protein sequence ID" value="PLR34725.1"/>
    <property type="molecule type" value="Genomic_DNA"/>
</dbReference>
<accession>A0A2N5E2B6</accession>
<keyword evidence="4" id="KW-1185">Reference proteome</keyword>
<dbReference type="PANTHER" id="PTHR30537:SF5">
    <property type="entry name" value="HTH-TYPE TRANSCRIPTIONAL ACTIVATOR TTDR-RELATED"/>
    <property type="match status" value="1"/>
</dbReference>
<protein>
    <recommendedName>
        <fullName evidence="2">LysR substrate-binding domain-containing protein</fullName>
    </recommendedName>
</protein>
<dbReference type="InterPro" id="IPR058163">
    <property type="entry name" value="LysR-type_TF_proteobact-type"/>
</dbReference>
<dbReference type="AlphaFoldDB" id="A0A2N5E2B6"/>
<feature type="domain" description="LysR substrate-binding" evidence="2">
    <location>
        <begin position="17"/>
        <end position="90"/>
    </location>
</feature>